<dbReference type="AlphaFoldDB" id="A0A4Y8LYF7"/>
<organism evidence="2 3">
    <name type="scientific">Cohnella luojiensis</name>
    <dbReference type="NCBI Taxonomy" id="652876"/>
    <lineage>
        <taxon>Bacteria</taxon>
        <taxon>Bacillati</taxon>
        <taxon>Bacillota</taxon>
        <taxon>Bacilli</taxon>
        <taxon>Bacillales</taxon>
        <taxon>Paenibacillaceae</taxon>
        <taxon>Cohnella</taxon>
    </lineage>
</organism>
<proteinExistence type="predicted"/>
<dbReference type="Proteomes" id="UP000297900">
    <property type="component" value="Unassembled WGS sequence"/>
</dbReference>
<reference evidence="2 3" key="1">
    <citation type="submission" date="2019-03" db="EMBL/GenBank/DDBJ databases">
        <title>Cohnella endophytica sp. nov., a novel endophytic bacterium isolated from bark of Sonneratia apetala.</title>
        <authorList>
            <person name="Tuo L."/>
        </authorList>
    </citation>
    <scope>NUCLEOTIDE SEQUENCE [LARGE SCALE GENOMIC DNA]</scope>
    <source>
        <strain evidence="2 3">CCTCC AB 208254</strain>
    </source>
</reference>
<keyword evidence="3" id="KW-1185">Reference proteome</keyword>
<dbReference type="Pfam" id="PF10091">
    <property type="entry name" value="Glycoamylase"/>
    <property type="match status" value="1"/>
</dbReference>
<evidence type="ECO:0000313" key="2">
    <source>
        <dbReference type="EMBL" id="TFE26343.1"/>
    </source>
</evidence>
<evidence type="ECO:0000259" key="1">
    <source>
        <dbReference type="Pfam" id="PF10091"/>
    </source>
</evidence>
<gene>
    <name evidence="2" type="ORF">E2980_11790</name>
</gene>
<name>A0A4Y8LYF7_9BACL</name>
<sequence length="407" mass="46140">MTEEELLELESRLSFQFFWEEANQDPNSPGYGLIRDRAPGQKEMASIASMGYGLTAYAIGVERGWVGRKEAEERTIGMLGTMLNNVEHNHGFFHHFLDMQTAKQYRGCEISVIDTAILICGAIASGEYFGGEVKALADRLYRQVDWNWYRNPATNQFYMGYLENKGGHFGTWDHYAEQFMMYFLGAGSPTHPADPEMFYDFDRYVGSYNGIEPIIHSTQGALFVYQFSHAWFDLRGKIDRDGRDWFENSVLASKAARQFCIDRAGQYRTFGPNSWGLTACDGPKGYSGGYGADPNTTDRDFVDSTIPPCGAAGSIVFTPRESIDALMHFYHEVPQLWGKYGFRDAYNLDVTPTWVAEDVIGIDKGITLLMIENYRSEFVWNIFMKNKHVQEGMKKTGVVSREANTLA</sequence>
<comment type="caution">
    <text evidence="2">The sequence shown here is derived from an EMBL/GenBank/DDBJ whole genome shotgun (WGS) entry which is preliminary data.</text>
</comment>
<dbReference type="OrthoDB" id="5937621at2"/>
<protein>
    <recommendedName>
        <fullName evidence="1">Glycoamylase-like domain-containing protein</fullName>
    </recommendedName>
</protein>
<dbReference type="Gene3D" id="1.50.10.140">
    <property type="match status" value="1"/>
</dbReference>
<dbReference type="EMBL" id="SOMN01000014">
    <property type="protein sequence ID" value="TFE26343.1"/>
    <property type="molecule type" value="Genomic_DNA"/>
</dbReference>
<feature type="domain" description="Glycoamylase-like" evidence="1">
    <location>
        <begin position="172"/>
        <end position="386"/>
    </location>
</feature>
<evidence type="ECO:0000313" key="3">
    <source>
        <dbReference type="Proteomes" id="UP000297900"/>
    </source>
</evidence>
<dbReference type="InterPro" id="IPR019282">
    <property type="entry name" value="Glycoamylase-like_cons_dom"/>
</dbReference>
<accession>A0A4Y8LYF7</accession>